<keyword evidence="3" id="KW-1185">Reference proteome</keyword>
<sequence length="143" mass="15028">MLDSSSINPESTGISSSPHFGAIKQSQPPNSSKLPILHRLSSQSHRLPSLSLLARHTTTTTAPAPAPAPGPSTGSAKVSNRLVKIFAVDPARDRGALESLPPHGPDQKRANQRGVAPAGGDRRLLPHKCCCKEARASCCVNLM</sequence>
<proteinExistence type="predicted"/>
<accession>A0A9Q0GHI1</accession>
<gene>
    <name evidence="2" type="ORF">Tsubulata_022652</name>
</gene>
<dbReference type="AlphaFoldDB" id="A0A9Q0GHI1"/>
<feature type="non-terminal residue" evidence="2">
    <location>
        <position position="143"/>
    </location>
</feature>
<comment type="caution">
    <text evidence="2">The sequence shown here is derived from an EMBL/GenBank/DDBJ whole genome shotgun (WGS) entry which is preliminary data.</text>
</comment>
<evidence type="ECO:0000256" key="1">
    <source>
        <dbReference type="SAM" id="MobiDB-lite"/>
    </source>
</evidence>
<protein>
    <submittedName>
        <fullName evidence="2">Uncharacterized protein</fullName>
    </submittedName>
</protein>
<organism evidence="2 3">
    <name type="scientific">Turnera subulata</name>
    <dbReference type="NCBI Taxonomy" id="218843"/>
    <lineage>
        <taxon>Eukaryota</taxon>
        <taxon>Viridiplantae</taxon>
        <taxon>Streptophyta</taxon>
        <taxon>Embryophyta</taxon>
        <taxon>Tracheophyta</taxon>
        <taxon>Spermatophyta</taxon>
        <taxon>Magnoliopsida</taxon>
        <taxon>eudicotyledons</taxon>
        <taxon>Gunneridae</taxon>
        <taxon>Pentapetalae</taxon>
        <taxon>rosids</taxon>
        <taxon>fabids</taxon>
        <taxon>Malpighiales</taxon>
        <taxon>Passifloraceae</taxon>
        <taxon>Turnera</taxon>
    </lineage>
</organism>
<dbReference type="EMBL" id="JAKUCV010000753">
    <property type="protein sequence ID" value="KAJ4848902.1"/>
    <property type="molecule type" value="Genomic_DNA"/>
</dbReference>
<feature type="region of interest" description="Disordered" evidence="1">
    <location>
        <begin position="1"/>
        <end position="79"/>
    </location>
</feature>
<feature type="region of interest" description="Disordered" evidence="1">
    <location>
        <begin position="91"/>
        <end position="119"/>
    </location>
</feature>
<evidence type="ECO:0000313" key="2">
    <source>
        <dbReference type="EMBL" id="KAJ4848902.1"/>
    </source>
</evidence>
<feature type="compositionally biased region" description="Polar residues" evidence="1">
    <location>
        <begin position="1"/>
        <end position="33"/>
    </location>
</feature>
<reference evidence="2" key="1">
    <citation type="submission" date="2022-02" db="EMBL/GenBank/DDBJ databases">
        <authorList>
            <person name="Henning P.M."/>
            <person name="McCubbin A.G."/>
            <person name="Shore J.S."/>
        </authorList>
    </citation>
    <scope>NUCLEOTIDE SEQUENCE</scope>
    <source>
        <strain evidence="2">F60SS</strain>
        <tissue evidence="2">Leaves</tissue>
    </source>
</reference>
<evidence type="ECO:0000313" key="3">
    <source>
        <dbReference type="Proteomes" id="UP001141552"/>
    </source>
</evidence>
<name>A0A9Q0GHI1_9ROSI</name>
<dbReference type="Proteomes" id="UP001141552">
    <property type="component" value="Unassembled WGS sequence"/>
</dbReference>
<reference evidence="2" key="2">
    <citation type="journal article" date="2023" name="Plants (Basel)">
        <title>Annotation of the Turnera subulata (Passifloraceae) Draft Genome Reveals the S-Locus Evolved after the Divergence of Turneroideae from Passifloroideae in a Stepwise Manner.</title>
        <authorList>
            <person name="Henning P.M."/>
            <person name="Roalson E.H."/>
            <person name="Mir W."/>
            <person name="McCubbin A.G."/>
            <person name="Shore J.S."/>
        </authorList>
    </citation>
    <scope>NUCLEOTIDE SEQUENCE</scope>
    <source>
        <strain evidence="2">F60SS</strain>
    </source>
</reference>